<evidence type="ECO:0000313" key="2">
    <source>
        <dbReference type="Proteomes" id="UP000003639"/>
    </source>
</evidence>
<keyword evidence="2" id="KW-1185">Reference proteome</keyword>
<proteinExistence type="predicted"/>
<dbReference type="Gene3D" id="3.40.47.40">
    <property type="entry name" value="Stage V sporulation protein AD"/>
    <property type="match status" value="1"/>
</dbReference>
<dbReference type="InterPro" id="IPR016039">
    <property type="entry name" value="Thiolase-like"/>
</dbReference>
<dbReference type="AlphaFoldDB" id="A6P2X9"/>
<dbReference type="NCBIfam" id="NF006160">
    <property type="entry name" value="PRK08304.1"/>
    <property type="match status" value="1"/>
</dbReference>
<gene>
    <name evidence="1" type="primary">spoVAD</name>
    <name evidence="1" type="ORF">BACCAP_04863</name>
</gene>
<organism evidence="1 2">
    <name type="scientific">Pseudoflavonifractor capillosus ATCC 29799</name>
    <dbReference type="NCBI Taxonomy" id="411467"/>
    <lineage>
        <taxon>Bacteria</taxon>
        <taxon>Bacillati</taxon>
        <taxon>Bacillota</taxon>
        <taxon>Clostridia</taxon>
        <taxon>Eubacteriales</taxon>
        <taxon>Oscillospiraceae</taxon>
        <taxon>Pseudoflavonifractor</taxon>
    </lineage>
</organism>
<comment type="caution">
    <text evidence="1">The sequence shown here is derived from an EMBL/GenBank/DDBJ whole genome shotgun (WGS) entry which is preliminary data.</text>
</comment>
<dbReference type="InterPro" id="IPR038369">
    <property type="entry name" value="SpoVAD_sf"/>
</dbReference>
<dbReference type="GO" id="GO:0016746">
    <property type="term" value="F:acyltransferase activity"/>
    <property type="evidence" value="ECO:0007669"/>
    <property type="project" value="InterPro"/>
</dbReference>
<protein>
    <submittedName>
        <fullName evidence="1">Stage V sporulation protein AD</fullName>
    </submittedName>
</protein>
<reference evidence="1 2" key="2">
    <citation type="submission" date="2007-06" db="EMBL/GenBank/DDBJ databases">
        <title>Draft genome sequence of Pseudoflavonifractor capillosus ATCC 29799.</title>
        <authorList>
            <person name="Sudarsanam P."/>
            <person name="Ley R."/>
            <person name="Guruge J."/>
            <person name="Turnbaugh P.J."/>
            <person name="Mahowald M."/>
            <person name="Liep D."/>
            <person name="Gordon J."/>
        </authorList>
    </citation>
    <scope>NUCLEOTIDE SEQUENCE [LARGE SCALE GENOMIC DNA]</scope>
    <source>
        <strain evidence="1 2">ATCC 29799</strain>
    </source>
</reference>
<dbReference type="InterPro" id="IPR010894">
    <property type="entry name" value="SpoVAD"/>
</dbReference>
<dbReference type="OrthoDB" id="9770068at2"/>
<dbReference type="STRING" id="411467.BACCAP_04863"/>
<dbReference type="Proteomes" id="UP000003639">
    <property type="component" value="Unassembled WGS sequence"/>
</dbReference>
<dbReference type="NCBIfam" id="TIGR02845">
    <property type="entry name" value="spore_V_AD"/>
    <property type="match status" value="1"/>
</dbReference>
<dbReference type="PIRSF" id="PIRSF011570">
    <property type="entry name" value="SpoVAD"/>
    <property type="match status" value="1"/>
</dbReference>
<dbReference type="Pfam" id="PF07451">
    <property type="entry name" value="SpoVAD"/>
    <property type="match status" value="1"/>
</dbReference>
<dbReference type="EMBL" id="AAXG02000059">
    <property type="protein sequence ID" value="EDM97338.1"/>
    <property type="molecule type" value="Genomic_DNA"/>
</dbReference>
<dbReference type="SUPFAM" id="SSF53901">
    <property type="entry name" value="Thiolase-like"/>
    <property type="match status" value="1"/>
</dbReference>
<name>A6P2X9_9FIRM</name>
<reference evidence="1 2" key="1">
    <citation type="submission" date="2007-04" db="EMBL/GenBank/DDBJ databases">
        <authorList>
            <person name="Fulton L."/>
            <person name="Clifton S."/>
            <person name="Fulton B."/>
            <person name="Xu J."/>
            <person name="Minx P."/>
            <person name="Pepin K.H."/>
            <person name="Johnson M."/>
            <person name="Thiruvilangam P."/>
            <person name="Bhonagiri V."/>
            <person name="Nash W.E."/>
            <person name="Mardis E.R."/>
            <person name="Wilson R.K."/>
        </authorList>
    </citation>
    <scope>NUCLEOTIDE SEQUENCE [LARGE SCALE GENOMIC DNA]</scope>
    <source>
        <strain evidence="1 2">ATCC 29799</strain>
    </source>
</reference>
<evidence type="ECO:0000313" key="1">
    <source>
        <dbReference type="EMBL" id="EDM97338.1"/>
    </source>
</evidence>
<sequence>METKRLGAQTVALASPPAVMGYASVVGKKEGDGPLAAFFDHIEQDDSFGEKTWEKAETAMQRLALSMALNKAGLAACNLDYIFAGDLLNQCIGTGFALRGQDIPFYGLYGACSTMAESLSLAALMIDGGFASHTAAMTSSHFCSAERQYRTPLEYGGQRTPTAQWTVTGSGCTILATEGDGPRVTHVTTGKIADKGIKDANNMGAAMAPAAYETIKAHLQDTGLKPSCYDLILTGDLGQLGRDIVLDLFRRDGVELSNLADCGTIIYDLEGQDVHCGGSGCGCSAVVLNGYLMDGLKQGRWKRLLFCGTGALLSPTSTQQGESIPAICHAVALAAPGCERA</sequence>
<dbReference type="eggNOG" id="COG0183">
    <property type="taxonomic scope" value="Bacteria"/>
</dbReference>
<dbReference type="RefSeq" id="WP_006575304.1">
    <property type="nucleotide sequence ID" value="NZ_AAXG02000059.1"/>
</dbReference>
<accession>A6P2X9</accession>